<dbReference type="Proteomes" id="UP001165160">
    <property type="component" value="Unassembled WGS sequence"/>
</dbReference>
<feature type="region of interest" description="Disordered" evidence="1">
    <location>
        <begin position="1"/>
        <end position="25"/>
    </location>
</feature>
<feature type="transmembrane region" description="Helical" evidence="2">
    <location>
        <begin position="100"/>
        <end position="120"/>
    </location>
</feature>
<organism evidence="3 4">
    <name type="scientific">Triparma verrucosa</name>
    <dbReference type="NCBI Taxonomy" id="1606542"/>
    <lineage>
        <taxon>Eukaryota</taxon>
        <taxon>Sar</taxon>
        <taxon>Stramenopiles</taxon>
        <taxon>Ochrophyta</taxon>
        <taxon>Bolidophyceae</taxon>
        <taxon>Parmales</taxon>
        <taxon>Triparmaceae</taxon>
        <taxon>Triparma</taxon>
    </lineage>
</organism>
<reference evidence="4" key="1">
    <citation type="journal article" date="2023" name="Commun. Biol.">
        <title>Genome analysis of Parmales, the sister group of diatoms, reveals the evolutionary specialization of diatoms from phago-mixotrophs to photoautotrophs.</title>
        <authorList>
            <person name="Ban H."/>
            <person name="Sato S."/>
            <person name="Yoshikawa S."/>
            <person name="Yamada K."/>
            <person name="Nakamura Y."/>
            <person name="Ichinomiya M."/>
            <person name="Sato N."/>
            <person name="Blanc-Mathieu R."/>
            <person name="Endo H."/>
            <person name="Kuwata A."/>
            <person name="Ogata H."/>
        </authorList>
    </citation>
    <scope>NUCLEOTIDE SEQUENCE [LARGE SCALE GENOMIC DNA]</scope>
    <source>
        <strain evidence="4">NIES 3699</strain>
    </source>
</reference>
<keyword evidence="2" id="KW-0812">Transmembrane</keyword>
<feature type="transmembrane region" description="Helical" evidence="2">
    <location>
        <begin position="267"/>
        <end position="287"/>
    </location>
</feature>
<evidence type="ECO:0000256" key="1">
    <source>
        <dbReference type="SAM" id="MobiDB-lite"/>
    </source>
</evidence>
<evidence type="ECO:0000256" key="2">
    <source>
        <dbReference type="SAM" id="Phobius"/>
    </source>
</evidence>
<evidence type="ECO:0000313" key="3">
    <source>
        <dbReference type="EMBL" id="GMI06514.1"/>
    </source>
</evidence>
<name>A0A9W7FA83_9STRA</name>
<feature type="transmembrane region" description="Helical" evidence="2">
    <location>
        <begin position="141"/>
        <end position="166"/>
    </location>
</feature>
<keyword evidence="2" id="KW-1133">Transmembrane helix</keyword>
<keyword evidence="2" id="KW-0472">Membrane</keyword>
<feature type="transmembrane region" description="Helical" evidence="2">
    <location>
        <begin position="27"/>
        <end position="48"/>
    </location>
</feature>
<feature type="region of interest" description="Disordered" evidence="1">
    <location>
        <begin position="301"/>
        <end position="335"/>
    </location>
</feature>
<proteinExistence type="predicted"/>
<dbReference type="AlphaFoldDB" id="A0A9W7FA83"/>
<keyword evidence="4" id="KW-1185">Reference proteome</keyword>
<feature type="transmembrane region" description="Helical" evidence="2">
    <location>
        <begin position="68"/>
        <end position="88"/>
    </location>
</feature>
<evidence type="ECO:0000313" key="4">
    <source>
        <dbReference type="Proteomes" id="UP001165160"/>
    </source>
</evidence>
<accession>A0A9W7FA83</accession>
<feature type="transmembrane region" description="Helical" evidence="2">
    <location>
        <begin position="190"/>
        <end position="207"/>
    </location>
</feature>
<dbReference type="EMBL" id="BRXX01000349">
    <property type="protein sequence ID" value="GMI06514.1"/>
    <property type="molecule type" value="Genomic_DNA"/>
</dbReference>
<protein>
    <submittedName>
        <fullName evidence="3">Uncharacterized protein</fullName>
    </submittedName>
</protein>
<sequence length="375" mass="41778">MSTLHFLLPPPPTSPSTSDDDSSGVQLSPSIVGSVGFPLYLLLSLLVLHRLLHHLRLSGPTPTLRKTFHFLLLLNTTLETCSYIPFTFLSDSTYTKWSYMLHLFSVAFDLIAFSCVTVQWSRINNFEICFSNKIIRRRISLIVALVLLVDVLFFLFTLSVCVALGLSPKSLSEWANSADSYKRLLLCEPLALSLNAFCVIIYGIKMVRRLLSLRTWSSLSPTTKARILSQALGVMFTCAGCYLLRGGLCLAQYSSLVNGASMIETDLMWWLFAIWVPTVVPSLLLLFSMRNVDRKVEEGRTPIGEMGEVEERNSTDSFLSSEGRGSGEEGSMQEAASEGGMLHKALLRNEFGDDSNDYAEKGWLNGKERAHSITF</sequence>
<feature type="transmembrane region" description="Helical" evidence="2">
    <location>
        <begin position="227"/>
        <end position="247"/>
    </location>
</feature>
<comment type="caution">
    <text evidence="3">The sequence shown here is derived from an EMBL/GenBank/DDBJ whole genome shotgun (WGS) entry which is preliminary data.</text>
</comment>
<gene>
    <name evidence="3" type="ORF">TrVE_jg1449</name>
</gene>